<evidence type="ECO:0000259" key="1">
    <source>
        <dbReference type="Pfam" id="PF13577"/>
    </source>
</evidence>
<evidence type="ECO:0000313" key="2">
    <source>
        <dbReference type="EMBL" id="QSE89833.1"/>
    </source>
</evidence>
<dbReference type="Gene3D" id="3.10.450.50">
    <property type="match status" value="1"/>
</dbReference>
<dbReference type="RefSeq" id="WP_206006347.1">
    <property type="nucleotide sequence ID" value="NZ_CP070619.1"/>
</dbReference>
<evidence type="ECO:0000313" key="3">
    <source>
        <dbReference type="Proteomes" id="UP000662986"/>
    </source>
</evidence>
<keyword evidence="3" id="KW-1185">Reference proteome</keyword>
<dbReference type="InterPro" id="IPR037401">
    <property type="entry name" value="SnoaL-like"/>
</dbReference>
<organism evidence="2 3">
    <name type="scientific">Rhodococcus pseudokoreensis</name>
    <dbReference type="NCBI Taxonomy" id="2811421"/>
    <lineage>
        <taxon>Bacteria</taxon>
        <taxon>Bacillati</taxon>
        <taxon>Actinomycetota</taxon>
        <taxon>Actinomycetes</taxon>
        <taxon>Mycobacteriales</taxon>
        <taxon>Nocardiaceae</taxon>
        <taxon>Rhodococcus</taxon>
    </lineage>
</organism>
<dbReference type="InterPro" id="IPR032710">
    <property type="entry name" value="NTF2-like_dom_sf"/>
</dbReference>
<accession>A0A974W206</accession>
<reference evidence="2 3" key="2">
    <citation type="journal article" date="2022" name="Arch. Microbiol.">
        <title>Rhodococcus pseudokoreensis sp. nov. isolated from the rhizosphere of young M26 apple rootstocks.</title>
        <authorList>
            <person name="Kampfer P."/>
            <person name="Glaeser S.P."/>
            <person name="Blom J."/>
            <person name="Wolf J."/>
            <person name="Benning S."/>
            <person name="Schloter M."/>
            <person name="Neumann-Schaal M."/>
        </authorList>
    </citation>
    <scope>NUCLEOTIDE SEQUENCE [LARGE SCALE GENOMIC DNA]</scope>
    <source>
        <strain evidence="2 3">R79</strain>
    </source>
</reference>
<dbReference type="Proteomes" id="UP000662986">
    <property type="component" value="Chromosome"/>
</dbReference>
<sequence length="170" mass="19482">MNTTTADVSVSELAERLTRLEDVRAIEQLKYRYAGFCDNGYDPEGIATLFVEDGRWVVDGEGGSMTGHEEIKAHFRALSDKITWALHYMIAPRVELAEDGQSATGYFYLLCLCTIENSQDATKKDPVILTINYTDQFVKRDGAWYFQELRGRTHQVSNWDQGWVKQPFRD</sequence>
<dbReference type="SUPFAM" id="SSF54427">
    <property type="entry name" value="NTF2-like"/>
    <property type="match status" value="1"/>
</dbReference>
<dbReference type="Pfam" id="PF13577">
    <property type="entry name" value="SnoaL_4"/>
    <property type="match status" value="1"/>
</dbReference>
<gene>
    <name evidence="2" type="ORF">JWS13_14960</name>
</gene>
<proteinExistence type="predicted"/>
<name>A0A974W206_9NOCA</name>
<protein>
    <submittedName>
        <fullName evidence="2">Nuclear transport factor 2 family protein</fullName>
    </submittedName>
</protein>
<feature type="domain" description="SnoaL-like" evidence="1">
    <location>
        <begin position="19"/>
        <end position="150"/>
    </location>
</feature>
<reference evidence="2 3" key="1">
    <citation type="journal article" date="2021" name="Microbiol. Resour. Announc.">
        <title>Complete Genome Sequences of Two Rhodococcus sp. Strains with Large and Linear Chromosomes, Isolated from Apple Rhizosphere.</title>
        <authorList>
            <person name="Benning S."/>
            <person name="Brugnone N."/>
            <person name="Siani R."/>
            <person name="Kublik S."/>
            <person name="Schloter M."/>
            <person name="Rad V."/>
        </authorList>
    </citation>
    <scope>NUCLEOTIDE SEQUENCE [LARGE SCALE GENOMIC DNA]</scope>
    <source>
        <strain evidence="2 3">R79</strain>
    </source>
</reference>
<dbReference type="EMBL" id="CP070619">
    <property type="protein sequence ID" value="QSE89833.1"/>
    <property type="molecule type" value="Genomic_DNA"/>
</dbReference>